<dbReference type="RefSeq" id="WP_091337981.1">
    <property type="nucleotide sequence ID" value="NZ_FNRM01000001.1"/>
</dbReference>
<dbReference type="Proteomes" id="UP000198773">
    <property type="component" value="Unassembled WGS sequence"/>
</dbReference>
<evidence type="ECO:0000313" key="2">
    <source>
        <dbReference type="Proteomes" id="UP000198773"/>
    </source>
</evidence>
<dbReference type="OrthoDB" id="5772064at2"/>
<evidence type="ECO:0000313" key="1">
    <source>
        <dbReference type="EMBL" id="SDZ95501.1"/>
    </source>
</evidence>
<dbReference type="AlphaFoldDB" id="A0A1H3X993"/>
<dbReference type="STRING" id="152573.SAMN04488051_101142"/>
<dbReference type="EMBL" id="FNRM01000001">
    <property type="protein sequence ID" value="SDZ95501.1"/>
    <property type="molecule type" value="Genomic_DNA"/>
</dbReference>
<protein>
    <submittedName>
        <fullName evidence="1">Uncharacterized protein</fullName>
    </submittedName>
</protein>
<keyword evidence="2" id="KW-1185">Reference proteome</keyword>
<organism evidence="1 2">
    <name type="scientific">Alkalimonas amylolytica</name>
    <dbReference type="NCBI Taxonomy" id="152573"/>
    <lineage>
        <taxon>Bacteria</taxon>
        <taxon>Pseudomonadati</taxon>
        <taxon>Pseudomonadota</taxon>
        <taxon>Gammaproteobacteria</taxon>
        <taxon>Alkalimonas</taxon>
    </lineage>
</organism>
<sequence>MMKALLQHKTRIALLVSVLLASGVVWLLQSEHSTLSCQTSAECATQFSWLSWLQGQSRSSQFHFVDLVELLDRMLPVNNDKK</sequence>
<proteinExistence type="predicted"/>
<reference evidence="1 2" key="1">
    <citation type="submission" date="2016-10" db="EMBL/GenBank/DDBJ databases">
        <authorList>
            <person name="de Groot N.N."/>
        </authorList>
    </citation>
    <scope>NUCLEOTIDE SEQUENCE [LARGE SCALE GENOMIC DNA]</scope>
    <source>
        <strain evidence="1 2">CGMCC 1.3430</strain>
    </source>
</reference>
<accession>A0A1H3X993</accession>
<gene>
    <name evidence="1" type="ORF">SAMN04488051_101142</name>
</gene>
<name>A0A1H3X993_ALKAM</name>